<accession>D5H7T7</accession>
<dbReference type="HOGENOM" id="CLU_2208220_0_0_10"/>
<sequence length="107" mass="11727">MPNVMSFSKVWIVPVLFVVVGCGSAEESPIDTEAYNGTIAEVDAEARMVHVEVPDEGTMELAFTDTTQVLKNFLEVPFDSLGPNQKVRVEVVETEDQPTPTTVTLLE</sequence>
<dbReference type="Proteomes" id="UP000000933">
    <property type="component" value="Chromosome"/>
</dbReference>
<proteinExistence type="predicted"/>
<protein>
    <submittedName>
        <fullName evidence="1">Uncharacterized protein</fullName>
    </submittedName>
</protein>
<gene>
    <name evidence="1" type="ordered locus">SRM_01171</name>
</gene>
<evidence type="ECO:0000313" key="2">
    <source>
        <dbReference type="Proteomes" id="UP000000933"/>
    </source>
</evidence>
<evidence type="ECO:0000313" key="1">
    <source>
        <dbReference type="EMBL" id="CBH24092.1"/>
    </source>
</evidence>
<organism evidence="1 2">
    <name type="scientific">Salinibacter ruber (strain M8)</name>
    <dbReference type="NCBI Taxonomy" id="761659"/>
    <lineage>
        <taxon>Bacteria</taxon>
        <taxon>Pseudomonadati</taxon>
        <taxon>Rhodothermota</taxon>
        <taxon>Rhodothermia</taxon>
        <taxon>Rhodothermales</taxon>
        <taxon>Salinibacteraceae</taxon>
        <taxon>Salinibacter</taxon>
    </lineage>
</organism>
<dbReference type="EMBL" id="FP565814">
    <property type="protein sequence ID" value="CBH24092.1"/>
    <property type="molecule type" value="Genomic_DNA"/>
</dbReference>
<reference evidence="1 2" key="1">
    <citation type="journal article" date="2010" name="ISME J.">
        <title>Fine-scale evolution: genomic, phenotypic and ecological differentiation in two coexisting Salinibacter ruber strains.</title>
        <authorList>
            <person name="Pena A."/>
            <person name="Teeling H."/>
            <person name="Huerta-Cepas J."/>
            <person name="Santos F."/>
            <person name="Yarza P."/>
            <person name="Brito-Echeverria J."/>
            <person name="Lucio M."/>
            <person name="Schmitt-Kopplin P."/>
            <person name="Meseguer I."/>
            <person name="Schenowitz C."/>
            <person name="Dossat C."/>
            <person name="Barbe V."/>
            <person name="Dopazo J."/>
            <person name="Rossello-Mora R."/>
            <person name="Schuler M."/>
            <person name="Glockner F.O."/>
            <person name="Amann R."/>
            <person name="Gabaldon T."/>
            <person name="Anton J."/>
        </authorList>
    </citation>
    <scope>NUCLEOTIDE SEQUENCE [LARGE SCALE GENOMIC DNA]</scope>
    <source>
        <strain evidence="1 2">M8</strain>
    </source>
</reference>
<dbReference type="AlphaFoldDB" id="D5H7T7"/>
<dbReference type="KEGG" id="srm:SRM_01171"/>
<reference evidence="2" key="2">
    <citation type="submission" date="2010-04" db="EMBL/GenBank/DDBJ databases">
        <title>Genome sequence of Salinibacter ruber M8.</title>
        <authorList>
            <consortium name="Genoscope"/>
        </authorList>
    </citation>
    <scope>NUCLEOTIDE SEQUENCE [LARGE SCALE GENOMIC DNA]</scope>
    <source>
        <strain evidence="2">M8</strain>
    </source>
</reference>
<name>D5H7T7_SALRM</name>